<keyword evidence="9" id="KW-0378">Hydrolase</keyword>
<keyword evidence="7 9" id="KW-0784">Thiamine biosynthesis</keyword>
<comment type="pathway">
    <text evidence="2 9">Cofactor biosynthesis; thiamine diphosphate biosynthesis.</text>
</comment>
<evidence type="ECO:0000256" key="8">
    <source>
        <dbReference type="ARBA" id="ARBA00048337"/>
    </source>
</evidence>
<dbReference type="InterPro" id="IPR004305">
    <property type="entry name" value="Thiaminase-2/PQQC"/>
</dbReference>
<protein>
    <recommendedName>
        <fullName evidence="6 9">Aminopyrimidine aminohydrolase</fullName>
        <ecNumber evidence="5 9">3.5.99.2</ecNumber>
    </recommendedName>
</protein>
<evidence type="ECO:0000256" key="4">
    <source>
        <dbReference type="ARBA" id="ARBA00011881"/>
    </source>
</evidence>
<dbReference type="GO" id="GO:0005829">
    <property type="term" value="C:cytosol"/>
    <property type="evidence" value="ECO:0007669"/>
    <property type="project" value="TreeGrafter"/>
</dbReference>
<dbReference type="GO" id="GO:0009229">
    <property type="term" value="P:thiamine diphosphate biosynthetic process"/>
    <property type="evidence" value="ECO:0007669"/>
    <property type="project" value="UniProtKB-UniPathway"/>
</dbReference>
<evidence type="ECO:0000259" key="10">
    <source>
        <dbReference type="Pfam" id="PF03070"/>
    </source>
</evidence>
<dbReference type="NCBIfam" id="TIGR04306">
    <property type="entry name" value="salvage_TenA"/>
    <property type="match status" value="1"/>
</dbReference>
<name>A0A6P1E632_LENHI</name>
<dbReference type="CDD" id="cd19364">
    <property type="entry name" value="TenA_C_BsTenA-like"/>
    <property type="match status" value="1"/>
</dbReference>
<evidence type="ECO:0000256" key="6">
    <source>
        <dbReference type="ARBA" id="ARBA00013647"/>
    </source>
</evidence>
<dbReference type="EC" id="3.5.99.2" evidence="5 9"/>
<evidence type="ECO:0000256" key="1">
    <source>
        <dbReference type="ARBA" id="ARBA00001881"/>
    </source>
</evidence>
<dbReference type="InterPro" id="IPR027574">
    <property type="entry name" value="Thiaminase_II"/>
</dbReference>
<dbReference type="GO" id="GO:0050334">
    <property type="term" value="F:thiaminase activity"/>
    <property type="evidence" value="ECO:0007669"/>
    <property type="project" value="UniProtKB-EC"/>
</dbReference>
<evidence type="ECO:0000256" key="2">
    <source>
        <dbReference type="ARBA" id="ARBA00004948"/>
    </source>
</evidence>
<feature type="domain" description="Thiaminase-2/PQQC" evidence="10">
    <location>
        <begin position="20"/>
        <end position="226"/>
    </location>
</feature>
<comment type="function">
    <text evidence="9">Catalyzes an amino-pyrimidine hydrolysis reaction at the C5' of the pyrimidine moiety of thiamine compounds, a reaction that is part of a thiamine salvage pathway.</text>
</comment>
<sequence>MISVYLKRRKNMVSITQTMHQQAAPLWQESFDHPFIKELAAGSLPTDTFRYYLKQDRYYLENFGDLHQQIADHLSDASIKQFLYDGAQGLHDDEATIRREFFQELSITTDEIKATPIAPNAYNYVSHMYHELNEGSPARAAAALLPCYWLYNEIGKKLVKNGSPVKIYQQFINTYDSNGFTDATNQMINIVDKLGEQADPDEKQKMNTAFIRSSYYELHFWGMAYNHQKWA</sequence>
<evidence type="ECO:0000313" key="12">
    <source>
        <dbReference type="Proteomes" id="UP000465035"/>
    </source>
</evidence>
<dbReference type="GeneID" id="69057200"/>
<dbReference type="Pfam" id="PF03070">
    <property type="entry name" value="TENA_THI-4"/>
    <property type="match status" value="1"/>
</dbReference>
<evidence type="ECO:0000256" key="5">
    <source>
        <dbReference type="ARBA" id="ARBA00012684"/>
    </source>
</evidence>
<proteinExistence type="inferred from homology"/>
<dbReference type="PANTHER" id="PTHR43198">
    <property type="entry name" value="BIFUNCTIONAL TH2 PROTEIN"/>
    <property type="match status" value="1"/>
</dbReference>
<dbReference type="EMBL" id="CP047121">
    <property type="protein sequence ID" value="QHB51145.1"/>
    <property type="molecule type" value="Genomic_DNA"/>
</dbReference>
<reference evidence="11 12" key="1">
    <citation type="submission" date="2019-12" db="EMBL/GenBank/DDBJ databases">
        <title>Lactobacillus hilgardii FLUB.</title>
        <authorList>
            <person name="Gustaw K."/>
        </authorList>
    </citation>
    <scope>NUCLEOTIDE SEQUENCE [LARGE SCALE GENOMIC DNA]</scope>
    <source>
        <strain evidence="11 12">FLUB</strain>
    </source>
</reference>
<dbReference type="PANTHER" id="PTHR43198:SF2">
    <property type="entry name" value="SI:CH1073-67J19.1-RELATED"/>
    <property type="match status" value="1"/>
</dbReference>
<accession>A0A6P1E632</accession>
<evidence type="ECO:0000256" key="9">
    <source>
        <dbReference type="RuleBase" id="RU363093"/>
    </source>
</evidence>
<comment type="similarity">
    <text evidence="3 9">Belongs to the TenA family.</text>
</comment>
<dbReference type="Proteomes" id="UP000465035">
    <property type="component" value="Chromosome"/>
</dbReference>
<dbReference type="Gene3D" id="1.20.910.10">
    <property type="entry name" value="Heme oxygenase-like"/>
    <property type="match status" value="1"/>
</dbReference>
<dbReference type="InterPro" id="IPR050967">
    <property type="entry name" value="Thiamine_Salvage_TenA"/>
</dbReference>
<dbReference type="SUPFAM" id="SSF48613">
    <property type="entry name" value="Heme oxygenase-like"/>
    <property type="match status" value="1"/>
</dbReference>
<dbReference type="RefSeq" id="WP_003551962.1">
    <property type="nucleotide sequence ID" value="NZ_CABKOL010000106.1"/>
</dbReference>
<organism evidence="11 12">
    <name type="scientific">Lentilactobacillus hilgardii</name>
    <name type="common">Lactobacillus hilgardii</name>
    <dbReference type="NCBI Taxonomy" id="1588"/>
    <lineage>
        <taxon>Bacteria</taxon>
        <taxon>Bacillati</taxon>
        <taxon>Bacillota</taxon>
        <taxon>Bacilli</taxon>
        <taxon>Lactobacillales</taxon>
        <taxon>Lactobacillaceae</taxon>
        <taxon>Lentilactobacillus</taxon>
    </lineage>
</organism>
<evidence type="ECO:0000256" key="7">
    <source>
        <dbReference type="ARBA" id="ARBA00022977"/>
    </source>
</evidence>
<comment type="subunit">
    <text evidence="4">Homotetramer.</text>
</comment>
<evidence type="ECO:0000256" key="3">
    <source>
        <dbReference type="ARBA" id="ARBA00010264"/>
    </source>
</evidence>
<comment type="catalytic activity">
    <reaction evidence="8 9">
        <text>thiamine + H2O = 5-(2-hydroxyethyl)-4-methylthiazole + 4-amino-5-hydroxymethyl-2-methylpyrimidine + H(+)</text>
        <dbReference type="Rhea" id="RHEA:17509"/>
        <dbReference type="ChEBI" id="CHEBI:15377"/>
        <dbReference type="ChEBI" id="CHEBI:15378"/>
        <dbReference type="ChEBI" id="CHEBI:16892"/>
        <dbReference type="ChEBI" id="CHEBI:17957"/>
        <dbReference type="ChEBI" id="CHEBI:18385"/>
        <dbReference type="EC" id="3.5.99.2"/>
    </reaction>
</comment>
<dbReference type="GO" id="GO:0009228">
    <property type="term" value="P:thiamine biosynthetic process"/>
    <property type="evidence" value="ECO:0007669"/>
    <property type="project" value="UniProtKB-KW"/>
</dbReference>
<comment type="catalytic activity">
    <reaction evidence="1 9">
        <text>4-amino-5-aminomethyl-2-methylpyrimidine + H2O = 4-amino-5-hydroxymethyl-2-methylpyrimidine + NH4(+)</text>
        <dbReference type="Rhea" id="RHEA:31799"/>
        <dbReference type="ChEBI" id="CHEBI:15377"/>
        <dbReference type="ChEBI" id="CHEBI:16892"/>
        <dbReference type="ChEBI" id="CHEBI:28938"/>
        <dbReference type="ChEBI" id="CHEBI:63416"/>
        <dbReference type="EC" id="3.5.99.2"/>
    </reaction>
</comment>
<gene>
    <name evidence="11" type="primary">tenA</name>
    <name evidence="11" type="ORF">GQR93_02360</name>
</gene>
<dbReference type="UniPathway" id="UPA00060"/>
<evidence type="ECO:0000313" key="11">
    <source>
        <dbReference type="EMBL" id="QHB51145.1"/>
    </source>
</evidence>
<dbReference type="AlphaFoldDB" id="A0A6P1E632"/>
<dbReference type="InterPro" id="IPR016084">
    <property type="entry name" value="Haem_Oase-like_multi-hlx"/>
</dbReference>